<comment type="caution">
    <text evidence="2">The sequence shown here is derived from an EMBL/GenBank/DDBJ whole genome shotgun (WGS) entry which is preliminary data.</text>
</comment>
<evidence type="ECO:0008006" key="4">
    <source>
        <dbReference type="Google" id="ProtNLM"/>
    </source>
</evidence>
<dbReference type="AlphaFoldDB" id="A0A844FEX0"/>
<evidence type="ECO:0000313" key="2">
    <source>
        <dbReference type="EMBL" id="MSS42476.1"/>
    </source>
</evidence>
<sequence>MKLSNEKMLTDISKLRTLSQKQLPVKVSYAIAKNISKIEKELLIYEQERQKLIDKYAEKDNEGKVVADKNGQIKFKDKENWEKDIKELLSIENEIDIHKFKIDELEGYSMTPAEIMSIEYMIEE</sequence>
<organism evidence="2 3">
    <name type="scientific">Anaerosalibacter bizertensis</name>
    <dbReference type="NCBI Taxonomy" id="932217"/>
    <lineage>
        <taxon>Bacteria</taxon>
        <taxon>Bacillati</taxon>
        <taxon>Bacillota</taxon>
        <taxon>Tissierellia</taxon>
        <taxon>Tissierellales</taxon>
        <taxon>Sporanaerobacteraceae</taxon>
        <taxon>Anaerosalibacter</taxon>
    </lineage>
</organism>
<gene>
    <name evidence="2" type="ORF">FYJ27_01820</name>
</gene>
<dbReference type="EMBL" id="VULR01000002">
    <property type="protein sequence ID" value="MSS42476.1"/>
    <property type="molecule type" value="Genomic_DNA"/>
</dbReference>
<accession>A0A844FEX0</accession>
<evidence type="ECO:0000313" key="3">
    <source>
        <dbReference type="Proteomes" id="UP000462760"/>
    </source>
</evidence>
<keyword evidence="1" id="KW-0175">Coiled coil</keyword>
<reference evidence="2 3" key="1">
    <citation type="submission" date="2019-08" db="EMBL/GenBank/DDBJ databases">
        <title>In-depth cultivation of the pig gut microbiome towards novel bacterial diversity and tailored functional studies.</title>
        <authorList>
            <person name="Wylensek D."/>
            <person name="Hitch T.C.A."/>
            <person name="Clavel T."/>
        </authorList>
    </citation>
    <scope>NUCLEOTIDE SEQUENCE [LARGE SCALE GENOMIC DNA]</scope>
    <source>
        <strain evidence="2 3">Med78-601-WT-4W-RMD-3</strain>
    </source>
</reference>
<dbReference type="OrthoDB" id="1936043at2"/>
<feature type="coiled-coil region" evidence="1">
    <location>
        <begin position="35"/>
        <end position="62"/>
    </location>
</feature>
<dbReference type="Proteomes" id="UP000462760">
    <property type="component" value="Unassembled WGS sequence"/>
</dbReference>
<name>A0A844FEX0_9FIRM</name>
<evidence type="ECO:0000256" key="1">
    <source>
        <dbReference type="SAM" id="Coils"/>
    </source>
</evidence>
<dbReference type="RefSeq" id="WP_154482276.1">
    <property type="nucleotide sequence ID" value="NZ_VULR01000002.1"/>
</dbReference>
<proteinExistence type="predicted"/>
<protein>
    <recommendedName>
        <fullName evidence="4">DUF1617 family protein</fullName>
    </recommendedName>
</protein>